<dbReference type="GO" id="GO:0005737">
    <property type="term" value="C:cytoplasm"/>
    <property type="evidence" value="ECO:0007669"/>
    <property type="project" value="TreeGrafter"/>
</dbReference>
<dbReference type="GO" id="GO:0016887">
    <property type="term" value="F:ATP hydrolysis activity"/>
    <property type="evidence" value="ECO:0007669"/>
    <property type="project" value="InterPro"/>
</dbReference>
<keyword evidence="1 4" id="KW-0677">Repeat</keyword>
<feature type="non-terminal residue" evidence="6">
    <location>
        <position position="317"/>
    </location>
</feature>
<dbReference type="PROSITE" id="PS51903">
    <property type="entry name" value="CLP_R"/>
    <property type="match status" value="1"/>
</dbReference>
<dbReference type="PANTHER" id="PTHR11638:SF145">
    <property type="entry name" value="CLPA_B PROTEASE ATP BINDING SUBUNIT-RELATED"/>
    <property type="match status" value="1"/>
</dbReference>
<dbReference type="Pfam" id="PF02861">
    <property type="entry name" value="Clp_N"/>
    <property type="match status" value="1"/>
</dbReference>
<organism evidence="6 7">
    <name type="scientific">Candidatus Dojkabacteria bacterium</name>
    <dbReference type="NCBI Taxonomy" id="2099670"/>
    <lineage>
        <taxon>Bacteria</taxon>
        <taxon>Candidatus Dojkabacteria</taxon>
    </lineage>
</organism>
<name>A0A955RIK6_9BACT</name>
<evidence type="ECO:0000313" key="7">
    <source>
        <dbReference type="Proteomes" id="UP000782843"/>
    </source>
</evidence>
<dbReference type="Proteomes" id="UP000782843">
    <property type="component" value="Unassembled WGS sequence"/>
</dbReference>
<keyword evidence="2" id="KW-0547">Nucleotide-binding</keyword>
<dbReference type="CDD" id="cd00009">
    <property type="entry name" value="AAA"/>
    <property type="match status" value="1"/>
</dbReference>
<evidence type="ECO:0000256" key="2">
    <source>
        <dbReference type="ARBA" id="ARBA00022741"/>
    </source>
</evidence>
<evidence type="ECO:0000313" key="6">
    <source>
        <dbReference type="EMBL" id="MCA9382484.1"/>
    </source>
</evidence>
<dbReference type="GO" id="GO:0034605">
    <property type="term" value="P:cellular response to heat"/>
    <property type="evidence" value="ECO:0007669"/>
    <property type="project" value="TreeGrafter"/>
</dbReference>
<evidence type="ECO:0000256" key="4">
    <source>
        <dbReference type="PROSITE-ProRule" id="PRU01251"/>
    </source>
</evidence>
<reference evidence="6" key="1">
    <citation type="submission" date="2020-04" db="EMBL/GenBank/DDBJ databases">
        <authorList>
            <person name="Zhang T."/>
        </authorList>
    </citation>
    <scope>NUCLEOTIDE SEQUENCE</scope>
    <source>
        <strain evidence="6">HKST-UBA10</strain>
    </source>
</reference>
<evidence type="ECO:0000259" key="5">
    <source>
        <dbReference type="PROSITE" id="PS51903"/>
    </source>
</evidence>
<dbReference type="InterPro" id="IPR050130">
    <property type="entry name" value="ClpA_ClpB"/>
</dbReference>
<keyword evidence="6" id="KW-0645">Protease</keyword>
<dbReference type="InterPro" id="IPR003959">
    <property type="entry name" value="ATPase_AAA_core"/>
</dbReference>
<feature type="domain" description="Clp R" evidence="5">
    <location>
        <begin position="1"/>
        <end position="99"/>
    </location>
</feature>
<dbReference type="InterPro" id="IPR036628">
    <property type="entry name" value="Clp_N_dom_sf"/>
</dbReference>
<dbReference type="GO" id="GO:0008233">
    <property type="term" value="F:peptidase activity"/>
    <property type="evidence" value="ECO:0007669"/>
    <property type="project" value="UniProtKB-KW"/>
</dbReference>
<dbReference type="Gene3D" id="3.40.50.300">
    <property type="entry name" value="P-loop containing nucleotide triphosphate hydrolases"/>
    <property type="match status" value="1"/>
</dbReference>
<accession>A0A955RIK6</accession>
<dbReference type="EMBL" id="JAGQLG010000148">
    <property type="protein sequence ID" value="MCA9382484.1"/>
    <property type="molecule type" value="Genomic_DNA"/>
</dbReference>
<dbReference type="SMART" id="SM00382">
    <property type="entry name" value="AAA"/>
    <property type="match status" value="1"/>
</dbReference>
<dbReference type="PANTHER" id="PTHR11638">
    <property type="entry name" value="ATP-DEPENDENT CLP PROTEASE"/>
    <property type="match status" value="1"/>
</dbReference>
<reference evidence="6" key="2">
    <citation type="journal article" date="2021" name="Microbiome">
        <title>Successional dynamics and alternative stable states in a saline activated sludge microbial community over 9 years.</title>
        <authorList>
            <person name="Wang Y."/>
            <person name="Ye J."/>
            <person name="Ju F."/>
            <person name="Liu L."/>
            <person name="Boyd J.A."/>
            <person name="Deng Y."/>
            <person name="Parks D.H."/>
            <person name="Jiang X."/>
            <person name="Yin X."/>
            <person name="Woodcroft B.J."/>
            <person name="Tyson G.W."/>
            <person name="Hugenholtz P."/>
            <person name="Polz M.F."/>
            <person name="Zhang T."/>
        </authorList>
    </citation>
    <scope>NUCLEOTIDE SEQUENCE</scope>
    <source>
        <strain evidence="6">HKST-UBA10</strain>
    </source>
</reference>
<evidence type="ECO:0000256" key="3">
    <source>
        <dbReference type="ARBA" id="ARBA00022840"/>
    </source>
</evidence>
<dbReference type="SUPFAM" id="SSF52540">
    <property type="entry name" value="P-loop containing nucleoside triphosphate hydrolases"/>
    <property type="match status" value="1"/>
</dbReference>
<dbReference type="GO" id="GO:0005524">
    <property type="term" value="F:ATP binding"/>
    <property type="evidence" value="ECO:0007669"/>
    <property type="project" value="UniProtKB-KW"/>
</dbReference>
<dbReference type="AlphaFoldDB" id="A0A955RIK6"/>
<dbReference type="Pfam" id="PF00004">
    <property type="entry name" value="AAA"/>
    <property type="match status" value="1"/>
</dbReference>
<sequence length="317" mass="34959">MAKIYKKLGANIADLQDLINSSTSEGSYEGVEPGLAPRAKQVLQNSFLEMRELGHNYIGTEHIFLGILREGEGLGAQILQKSGITHTAARQAIVKLVGEGDESGKKVKEESDTPNLDKFSKDLTVAAEEGKIDPVIGRSDEITRVIEILSRRKKNNPVLIGEPGVGKTAIAEGLAHRIITENVPEILMNKKVKALDVGSMIAGSKFRGEFEERAKKVLDEIEKHGEDIILFIDELHTIVGAGAQEGQMDLSNMLKPSLARGDLHVIGATTLNEYKKYIEKDAALERRFQPVLVNEPTIDQTIEILRGLRDKYEAHHR</sequence>
<dbReference type="Gene3D" id="1.10.1780.10">
    <property type="entry name" value="Clp, N-terminal domain"/>
    <property type="match status" value="1"/>
</dbReference>
<protein>
    <submittedName>
        <fullName evidence="6">ATP-dependent Clp protease ATP-binding subunit</fullName>
    </submittedName>
</protein>
<dbReference type="FunFam" id="3.40.50.300:FF:000010">
    <property type="entry name" value="Chaperone clpB 1, putative"/>
    <property type="match status" value="1"/>
</dbReference>
<keyword evidence="6" id="KW-0378">Hydrolase</keyword>
<dbReference type="InterPro" id="IPR004176">
    <property type="entry name" value="Clp_R_N"/>
</dbReference>
<proteinExistence type="predicted"/>
<evidence type="ECO:0000256" key="1">
    <source>
        <dbReference type="ARBA" id="ARBA00022737"/>
    </source>
</evidence>
<dbReference type="GO" id="GO:0006508">
    <property type="term" value="P:proteolysis"/>
    <property type="evidence" value="ECO:0007669"/>
    <property type="project" value="UniProtKB-KW"/>
</dbReference>
<dbReference type="InterPro" id="IPR027417">
    <property type="entry name" value="P-loop_NTPase"/>
</dbReference>
<dbReference type="SUPFAM" id="SSF81923">
    <property type="entry name" value="Double Clp-N motif"/>
    <property type="match status" value="1"/>
</dbReference>
<dbReference type="InterPro" id="IPR003593">
    <property type="entry name" value="AAA+_ATPase"/>
</dbReference>
<gene>
    <name evidence="6" type="ORF">KC660_03700</name>
</gene>
<comment type="caution">
    <text evidence="6">The sequence shown here is derived from an EMBL/GenBank/DDBJ whole genome shotgun (WGS) entry which is preliminary data.</text>
</comment>
<keyword evidence="3 6" id="KW-0067">ATP-binding</keyword>